<keyword evidence="3" id="KW-0238">DNA-binding</keyword>
<feature type="domain" description="HTH lysR-type" evidence="5">
    <location>
        <begin position="1"/>
        <end position="64"/>
    </location>
</feature>
<evidence type="ECO:0000259" key="5">
    <source>
        <dbReference type="PROSITE" id="PS50931"/>
    </source>
</evidence>
<dbReference type="Gene3D" id="1.10.10.10">
    <property type="entry name" value="Winged helix-like DNA-binding domain superfamily/Winged helix DNA-binding domain"/>
    <property type="match status" value="1"/>
</dbReference>
<dbReference type="PROSITE" id="PS50931">
    <property type="entry name" value="HTH_LYSR"/>
    <property type="match status" value="1"/>
</dbReference>
<keyword evidence="4" id="KW-0804">Transcription</keyword>
<dbReference type="RefSeq" id="WP_257715822.1">
    <property type="nucleotide sequence ID" value="NZ_JANJOU010000005.1"/>
</dbReference>
<evidence type="ECO:0000313" key="7">
    <source>
        <dbReference type="Proteomes" id="UP001524642"/>
    </source>
</evidence>
<dbReference type="SUPFAM" id="SSF46785">
    <property type="entry name" value="Winged helix' DNA-binding domain"/>
    <property type="match status" value="1"/>
</dbReference>
<keyword evidence="2" id="KW-0805">Transcription regulation</keyword>
<comment type="caution">
    <text evidence="6">The sequence shown here is derived from an EMBL/GenBank/DDBJ whole genome shotgun (WGS) entry which is preliminary data.</text>
</comment>
<dbReference type="Proteomes" id="UP001524642">
    <property type="component" value="Unassembled WGS sequence"/>
</dbReference>
<dbReference type="InterPro" id="IPR005119">
    <property type="entry name" value="LysR_subst-bd"/>
</dbReference>
<sequence length="293" mass="31301">MTYRRLPSLVALRSFEAAARHRSVTRAAGELSVTPGAVSRGVRALEEELGAALFIRSAAGLALTPAGEALFAAAREALDRIAAGVVAMRQAAPRRRLRIGAYTLFASRWLIPRWARLRERHPELDIELETSADPLELVPGAFDAVIAVADSRPRPGLAALPLVPIGMIPVCAPALLPAFDWSRATLLHSRQRPEDWPRWLAAAGIEGVDAARGPRFESIALALDAAAEGLGVALAIRALVGSDLATGRVAAPHPFIRPTTRRFTLLHDAERDGDPALLALRSWLEGEAGLASS</sequence>
<dbReference type="PRINTS" id="PR00039">
    <property type="entry name" value="HTHLYSR"/>
</dbReference>
<dbReference type="Gene3D" id="3.40.190.10">
    <property type="entry name" value="Periplasmic binding protein-like II"/>
    <property type="match status" value="2"/>
</dbReference>
<protein>
    <submittedName>
        <fullName evidence="6">LysR substrate-binding domain-containing protein</fullName>
    </submittedName>
</protein>
<dbReference type="InterPro" id="IPR036390">
    <property type="entry name" value="WH_DNA-bd_sf"/>
</dbReference>
<evidence type="ECO:0000256" key="3">
    <source>
        <dbReference type="ARBA" id="ARBA00023125"/>
    </source>
</evidence>
<dbReference type="InterPro" id="IPR058163">
    <property type="entry name" value="LysR-type_TF_proteobact-type"/>
</dbReference>
<dbReference type="EMBL" id="JANJOU010000005">
    <property type="protein sequence ID" value="MCR0982146.1"/>
    <property type="molecule type" value="Genomic_DNA"/>
</dbReference>
<accession>A0ABT1X228</accession>
<organism evidence="6 7">
    <name type="scientific">Roseomonas populi</name>
    <dbReference type="NCBI Taxonomy" id="3121582"/>
    <lineage>
        <taxon>Bacteria</taxon>
        <taxon>Pseudomonadati</taxon>
        <taxon>Pseudomonadota</taxon>
        <taxon>Alphaproteobacteria</taxon>
        <taxon>Acetobacterales</taxon>
        <taxon>Roseomonadaceae</taxon>
        <taxon>Roseomonas</taxon>
    </lineage>
</organism>
<evidence type="ECO:0000256" key="1">
    <source>
        <dbReference type="ARBA" id="ARBA00009437"/>
    </source>
</evidence>
<dbReference type="PANTHER" id="PTHR30537">
    <property type="entry name" value="HTH-TYPE TRANSCRIPTIONAL REGULATOR"/>
    <property type="match status" value="1"/>
</dbReference>
<reference evidence="6 7" key="1">
    <citation type="submission" date="2022-06" db="EMBL/GenBank/DDBJ databases">
        <title>Roseomonas CN29.</title>
        <authorList>
            <person name="Cheng Y."/>
            <person name="He X."/>
        </authorList>
    </citation>
    <scope>NUCLEOTIDE SEQUENCE [LARGE SCALE GENOMIC DNA]</scope>
    <source>
        <strain evidence="6 7">CN29</strain>
    </source>
</reference>
<dbReference type="CDD" id="cd08432">
    <property type="entry name" value="PBP2_GcdR_TrpI_HvrB_AmpR_like"/>
    <property type="match status" value="1"/>
</dbReference>
<evidence type="ECO:0000256" key="4">
    <source>
        <dbReference type="ARBA" id="ARBA00023163"/>
    </source>
</evidence>
<dbReference type="InterPro" id="IPR036388">
    <property type="entry name" value="WH-like_DNA-bd_sf"/>
</dbReference>
<proteinExistence type="inferred from homology"/>
<name>A0ABT1X228_9PROT</name>
<dbReference type="PANTHER" id="PTHR30537:SF74">
    <property type="entry name" value="HTH-TYPE TRANSCRIPTIONAL REGULATOR TRPI"/>
    <property type="match status" value="1"/>
</dbReference>
<dbReference type="Pfam" id="PF00126">
    <property type="entry name" value="HTH_1"/>
    <property type="match status" value="1"/>
</dbReference>
<dbReference type="SUPFAM" id="SSF53850">
    <property type="entry name" value="Periplasmic binding protein-like II"/>
    <property type="match status" value="1"/>
</dbReference>
<gene>
    <name evidence="6" type="ORF">NRP21_08815</name>
</gene>
<evidence type="ECO:0000313" key="6">
    <source>
        <dbReference type="EMBL" id="MCR0982146.1"/>
    </source>
</evidence>
<keyword evidence="7" id="KW-1185">Reference proteome</keyword>
<comment type="similarity">
    <text evidence="1">Belongs to the LysR transcriptional regulatory family.</text>
</comment>
<dbReference type="Pfam" id="PF03466">
    <property type="entry name" value="LysR_substrate"/>
    <property type="match status" value="1"/>
</dbReference>
<dbReference type="InterPro" id="IPR000847">
    <property type="entry name" value="LysR_HTH_N"/>
</dbReference>
<evidence type="ECO:0000256" key="2">
    <source>
        <dbReference type="ARBA" id="ARBA00023015"/>
    </source>
</evidence>